<feature type="compositionally biased region" description="Basic and acidic residues" evidence="1">
    <location>
        <begin position="25"/>
        <end position="37"/>
    </location>
</feature>
<reference evidence="2" key="1">
    <citation type="submission" date="2019-11" db="UniProtKB">
        <authorList>
            <consortium name="WormBaseParasite"/>
        </authorList>
    </citation>
    <scope>IDENTIFICATION</scope>
</reference>
<dbReference type="WBParaSite" id="MCU_013385-RA">
    <property type="protein sequence ID" value="MCU_013385-RA"/>
    <property type="gene ID" value="MCU_013385"/>
</dbReference>
<evidence type="ECO:0000313" key="2">
    <source>
        <dbReference type="WBParaSite" id="MCU_013385-RA"/>
    </source>
</evidence>
<name>A0A5K3FZH2_MESCO</name>
<feature type="region of interest" description="Disordered" evidence="1">
    <location>
        <begin position="25"/>
        <end position="61"/>
    </location>
</feature>
<feature type="compositionally biased region" description="Polar residues" evidence="1">
    <location>
        <begin position="50"/>
        <end position="61"/>
    </location>
</feature>
<organism evidence="2">
    <name type="scientific">Mesocestoides corti</name>
    <name type="common">Flatworm</name>
    <dbReference type="NCBI Taxonomy" id="53468"/>
    <lineage>
        <taxon>Eukaryota</taxon>
        <taxon>Metazoa</taxon>
        <taxon>Spiralia</taxon>
        <taxon>Lophotrochozoa</taxon>
        <taxon>Platyhelminthes</taxon>
        <taxon>Cestoda</taxon>
        <taxon>Eucestoda</taxon>
        <taxon>Cyclophyllidea</taxon>
        <taxon>Mesocestoididae</taxon>
        <taxon>Mesocestoides</taxon>
    </lineage>
</organism>
<dbReference type="AlphaFoldDB" id="A0A5K3FZH2"/>
<accession>A0A5K3FZH2</accession>
<protein>
    <submittedName>
        <fullName evidence="2">Copper-containing nitrite reductase</fullName>
    </submittedName>
</protein>
<proteinExistence type="predicted"/>
<evidence type="ECO:0000256" key="1">
    <source>
        <dbReference type="SAM" id="MobiDB-lite"/>
    </source>
</evidence>
<sequence length="61" mass="6684">VVSTGGVLTKAPAIDGDCVLRSRSQADWESRGHENRGFRRRRRADISADGCTSTRQLPSRA</sequence>